<dbReference type="RefSeq" id="WP_080960036.1">
    <property type="nucleotide sequence ID" value="NZ_JACICW010000005.1"/>
</dbReference>
<comment type="caution">
    <text evidence="1">The sequence shown here is derived from an EMBL/GenBank/DDBJ whole genome shotgun (WGS) entry which is preliminary data.</text>
</comment>
<evidence type="ECO:0000313" key="2">
    <source>
        <dbReference type="Proteomes" id="UP000239204"/>
    </source>
</evidence>
<organism evidence="1 2">
    <name type="scientific">Xanthomonas arboricola</name>
    <dbReference type="NCBI Taxonomy" id="56448"/>
    <lineage>
        <taxon>Bacteria</taxon>
        <taxon>Pseudomonadati</taxon>
        <taxon>Pseudomonadota</taxon>
        <taxon>Gammaproteobacteria</taxon>
        <taxon>Lysobacterales</taxon>
        <taxon>Lysobacteraceae</taxon>
        <taxon>Xanthomonas</taxon>
    </lineage>
</organism>
<name>A0A2S6YWM7_9XANT</name>
<evidence type="ECO:0000313" key="1">
    <source>
        <dbReference type="EMBL" id="PPU09646.1"/>
    </source>
</evidence>
<dbReference type="SUPFAM" id="SSF143011">
    <property type="entry name" value="RelE-like"/>
    <property type="match status" value="1"/>
</dbReference>
<gene>
    <name evidence="1" type="ORF">XarjCFBP7645_05040</name>
</gene>
<dbReference type="EMBL" id="MIGY01000001">
    <property type="protein sequence ID" value="PPU09646.1"/>
    <property type="molecule type" value="Genomic_DNA"/>
</dbReference>
<dbReference type="InterPro" id="IPR009241">
    <property type="entry name" value="HigB-like"/>
</dbReference>
<protein>
    <recommendedName>
        <fullName evidence="3">Addiction module toxin RelE</fullName>
    </recommendedName>
</protein>
<dbReference type="Proteomes" id="UP000239204">
    <property type="component" value="Unassembled WGS sequence"/>
</dbReference>
<sequence>MTWIVELLEQAQEFFDELAPDEQVRVAGAMRMLEAHGPTLGRPHVDLLKGSRHKNLKELRVQCGDKQFRILFAFDRKRSAVLLLGGDKLAYGVDRFYVDLIPIAEDLFDAHLERTAAAATSVKKTAAKKTRGRKPP</sequence>
<dbReference type="Pfam" id="PF05973">
    <property type="entry name" value="Gp49"/>
    <property type="match status" value="1"/>
</dbReference>
<accession>A0A2S6YWM7</accession>
<proteinExistence type="predicted"/>
<dbReference type="InterPro" id="IPR035093">
    <property type="entry name" value="RelE/ParE_toxin_dom_sf"/>
</dbReference>
<dbReference type="AlphaFoldDB" id="A0A2S6YWM7"/>
<evidence type="ECO:0008006" key="3">
    <source>
        <dbReference type="Google" id="ProtNLM"/>
    </source>
</evidence>
<dbReference type="Gene3D" id="3.30.2310.20">
    <property type="entry name" value="RelE-like"/>
    <property type="match status" value="1"/>
</dbReference>
<reference evidence="1 2" key="1">
    <citation type="submission" date="2016-08" db="EMBL/GenBank/DDBJ databases">
        <title>Evolution of the type three secretion system and type three effector repertoires in Xanthomonas.</title>
        <authorList>
            <person name="Merda D."/>
            <person name="Briand M."/>
            <person name="Bosis E."/>
            <person name="Rousseau C."/>
            <person name="Portier P."/>
            <person name="Jacques M.-A."/>
            <person name="Fischer-Le Saux M."/>
        </authorList>
    </citation>
    <scope>NUCLEOTIDE SEQUENCE [LARGE SCALE GENOMIC DNA]</scope>
    <source>
        <strain evidence="1 2">CFBP 7645</strain>
    </source>
</reference>